<evidence type="ECO:0008006" key="3">
    <source>
        <dbReference type="Google" id="ProtNLM"/>
    </source>
</evidence>
<name>A0A9P8PQU1_9ASCO</name>
<proteinExistence type="predicted"/>
<organism evidence="1 2">
    <name type="scientific">Wickerhamomyces mucosus</name>
    <dbReference type="NCBI Taxonomy" id="1378264"/>
    <lineage>
        <taxon>Eukaryota</taxon>
        <taxon>Fungi</taxon>
        <taxon>Dikarya</taxon>
        <taxon>Ascomycota</taxon>
        <taxon>Saccharomycotina</taxon>
        <taxon>Saccharomycetes</taxon>
        <taxon>Phaffomycetales</taxon>
        <taxon>Wickerhamomycetaceae</taxon>
        <taxon>Wickerhamomyces</taxon>
    </lineage>
</organism>
<dbReference type="Gene3D" id="3.40.50.12780">
    <property type="entry name" value="N-terminal domain of ligase-like"/>
    <property type="match status" value="1"/>
</dbReference>
<sequence length="508" mass="57239">MILQILGVLIFLYLLLFLYHEYLDSQRDINEIALNQQSNISPTRKEQESAIYRNNQTPHGMPLITGLQIRHGFRLRNGNLKDVWSVIFAQKEKSNRISINDSDAQYSLDINNLNGMIKGIANYFNQEGFEVIGTTLPLFSYHGFILALCCFFSGFTLHHFAQLPRVQPDVDVMIGYETDLLNIQRLKYKQIIVVSEDPDKKYEDDGVKGWSILGNLSELNEEQFKYEYAEKDDQGIPFRQTNQFLTHEYTHLNFVSSIAAIVKSIPIGKEIGPRDKILVTQSNDLKQFPKILATLLLGGSIVLNSLPISIKETIEIFKPTIVTLDPNSAKQFLENQVISGLQSLKLARSKHLLSEGIFSSSAALNGFESLRIVYLGNDQAKSQLSSDDLTTLRSLLGSRVLSERYISGALGSILNTNFYDYRIFSNDKLINRGTASLALELKLFQHKELPIEQRHGELCIRGFIIGKPVGENELQRVAKSGTKVGGEGWMPTGIIGKFGNDGCFYEDQ</sequence>
<protein>
    <recommendedName>
        <fullName evidence="3">AMP-dependent synthetase/ligase domain-containing protein</fullName>
    </recommendedName>
</protein>
<evidence type="ECO:0000313" key="1">
    <source>
        <dbReference type="EMBL" id="KAH3676387.1"/>
    </source>
</evidence>
<dbReference type="InterPro" id="IPR042099">
    <property type="entry name" value="ANL_N_sf"/>
</dbReference>
<dbReference type="EMBL" id="JAEUBF010000637">
    <property type="protein sequence ID" value="KAH3676387.1"/>
    <property type="molecule type" value="Genomic_DNA"/>
</dbReference>
<comment type="caution">
    <text evidence="1">The sequence shown here is derived from an EMBL/GenBank/DDBJ whole genome shotgun (WGS) entry which is preliminary data.</text>
</comment>
<reference evidence="1" key="2">
    <citation type="submission" date="2021-01" db="EMBL/GenBank/DDBJ databases">
        <authorList>
            <person name="Schikora-Tamarit M.A."/>
        </authorList>
    </citation>
    <scope>NUCLEOTIDE SEQUENCE</scope>
    <source>
        <strain evidence="1">CBS6341</strain>
    </source>
</reference>
<evidence type="ECO:0000313" key="2">
    <source>
        <dbReference type="Proteomes" id="UP000769528"/>
    </source>
</evidence>
<gene>
    <name evidence="1" type="ORF">WICMUC_002018</name>
</gene>
<dbReference type="OrthoDB" id="4138492at2759"/>
<reference evidence="1" key="1">
    <citation type="journal article" date="2021" name="Open Biol.">
        <title>Shared evolutionary footprints suggest mitochondrial oxidative damage underlies multiple complex I losses in fungi.</title>
        <authorList>
            <person name="Schikora-Tamarit M.A."/>
            <person name="Marcet-Houben M."/>
            <person name="Nosek J."/>
            <person name="Gabaldon T."/>
        </authorList>
    </citation>
    <scope>NUCLEOTIDE SEQUENCE</scope>
    <source>
        <strain evidence="1">CBS6341</strain>
    </source>
</reference>
<dbReference type="Proteomes" id="UP000769528">
    <property type="component" value="Unassembled WGS sequence"/>
</dbReference>
<keyword evidence="2" id="KW-1185">Reference proteome</keyword>
<dbReference type="AlphaFoldDB" id="A0A9P8PQU1"/>
<accession>A0A9P8PQU1</accession>